<dbReference type="Proteomes" id="UP001055811">
    <property type="component" value="Linkage Group LG01"/>
</dbReference>
<evidence type="ECO:0000313" key="1">
    <source>
        <dbReference type="EMBL" id="KAI3792273.1"/>
    </source>
</evidence>
<comment type="caution">
    <text evidence="1">The sequence shown here is derived from an EMBL/GenBank/DDBJ whole genome shotgun (WGS) entry which is preliminary data.</text>
</comment>
<proteinExistence type="predicted"/>
<name>A0ACB9HAC2_CICIN</name>
<keyword evidence="2" id="KW-1185">Reference proteome</keyword>
<accession>A0ACB9HAC2</accession>
<protein>
    <submittedName>
        <fullName evidence="1">Uncharacterized protein</fullName>
    </submittedName>
</protein>
<dbReference type="EMBL" id="CM042009">
    <property type="protein sequence ID" value="KAI3792273.1"/>
    <property type="molecule type" value="Genomic_DNA"/>
</dbReference>
<reference evidence="2" key="1">
    <citation type="journal article" date="2022" name="Mol. Ecol. Resour.">
        <title>The genomes of chicory, endive, great burdock and yacon provide insights into Asteraceae palaeo-polyploidization history and plant inulin production.</title>
        <authorList>
            <person name="Fan W."/>
            <person name="Wang S."/>
            <person name="Wang H."/>
            <person name="Wang A."/>
            <person name="Jiang F."/>
            <person name="Liu H."/>
            <person name="Zhao H."/>
            <person name="Xu D."/>
            <person name="Zhang Y."/>
        </authorList>
    </citation>
    <scope>NUCLEOTIDE SEQUENCE [LARGE SCALE GENOMIC DNA]</scope>
    <source>
        <strain evidence="2">cv. Punajuju</strain>
    </source>
</reference>
<sequence>MQDSTHLQKFNHKQALSADCCESAFEEYLSALANHANQTGFIFLNLIQQQTCRSSLEGGNGRNLLSYGVENLTAGSGSCSDFTLTDVANKLESSLSSLDQDCGLL</sequence>
<gene>
    <name evidence="1" type="ORF">L2E82_06148</name>
</gene>
<reference evidence="1 2" key="2">
    <citation type="journal article" date="2022" name="Mol. Ecol. Resour.">
        <title>The genomes of chicory, endive, great burdock and yacon provide insights into Asteraceae paleo-polyploidization history and plant inulin production.</title>
        <authorList>
            <person name="Fan W."/>
            <person name="Wang S."/>
            <person name="Wang H."/>
            <person name="Wang A."/>
            <person name="Jiang F."/>
            <person name="Liu H."/>
            <person name="Zhao H."/>
            <person name="Xu D."/>
            <person name="Zhang Y."/>
        </authorList>
    </citation>
    <scope>NUCLEOTIDE SEQUENCE [LARGE SCALE GENOMIC DNA]</scope>
    <source>
        <strain evidence="2">cv. Punajuju</strain>
        <tissue evidence="1">Leaves</tissue>
    </source>
</reference>
<organism evidence="1 2">
    <name type="scientific">Cichorium intybus</name>
    <name type="common">Chicory</name>
    <dbReference type="NCBI Taxonomy" id="13427"/>
    <lineage>
        <taxon>Eukaryota</taxon>
        <taxon>Viridiplantae</taxon>
        <taxon>Streptophyta</taxon>
        <taxon>Embryophyta</taxon>
        <taxon>Tracheophyta</taxon>
        <taxon>Spermatophyta</taxon>
        <taxon>Magnoliopsida</taxon>
        <taxon>eudicotyledons</taxon>
        <taxon>Gunneridae</taxon>
        <taxon>Pentapetalae</taxon>
        <taxon>asterids</taxon>
        <taxon>campanulids</taxon>
        <taxon>Asterales</taxon>
        <taxon>Asteraceae</taxon>
        <taxon>Cichorioideae</taxon>
        <taxon>Cichorieae</taxon>
        <taxon>Cichoriinae</taxon>
        <taxon>Cichorium</taxon>
    </lineage>
</organism>
<evidence type="ECO:0000313" key="2">
    <source>
        <dbReference type="Proteomes" id="UP001055811"/>
    </source>
</evidence>